<dbReference type="InterPro" id="IPR008257">
    <property type="entry name" value="Pept_M19"/>
</dbReference>
<dbReference type="Pfam" id="PF01244">
    <property type="entry name" value="Peptidase_M19"/>
    <property type="match status" value="1"/>
</dbReference>
<accession>A0A2G4YQR3</accession>
<dbReference type="CDD" id="cd01301">
    <property type="entry name" value="rDP_like"/>
    <property type="match status" value="1"/>
</dbReference>
<organism evidence="2 3">
    <name type="scientific">Paremcibacter congregatus</name>
    <dbReference type="NCBI Taxonomy" id="2043170"/>
    <lineage>
        <taxon>Bacteria</taxon>
        <taxon>Pseudomonadati</taxon>
        <taxon>Pseudomonadota</taxon>
        <taxon>Alphaproteobacteria</taxon>
        <taxon>Emcibacterales</taxon>
        <taxon>Emcibacteraceae</taxon>
        <taxon>Paremcibacter</taxon>
    </lineage>
</organism>
<dbReference type="Gene3D" id="1.10.287.650">
    <property type="entry name" value="L27 domain"/>
    <property type="match status" value="1"/>
</dbReference>
<dbReference type="OrthoDB" id="9804920at2"/>
<proteinExistence type="predicted"/>
<dbReference type="PANTHER" id="PTHR10443">
    <property type="entry name" value="MICROSOMAL DIPEPTIDASE"/>
    <property type="match status" value="1"/>
</dbReference>
<protein>
    <submittedName>
        <fullName evidence="2">Dipeptidase</fullName>
    </submittedName>
</protein>
<evidence type="ECO:0000256" key="1">
    <source>
        <dbReference type="SAM" id="SignalP"/>
    </source>
</evidence>
<gene>
    <name evidence="2" type="ORF">CRD36_10245</name>
</gene>
<evidence type="ECO:0000313" key="3">
    <source>
        <dbReference type="Proteomes" id="UP000229730"/>
    </source>
</evidence>
<dbReference type="GO" id="GO:0006508">
    <property type="term" value="P:proteolysis"/>
    <property type="evidence" value="ECO:0007669"/>
    <property type="project" value="InterPro"/>
</dbReference>
<dbReference type="PANTHER" id="PTHR10443:SF12">
    <property type="entry name" value="DIPEPTIDASE"/>
    <property type="match status" value="1"/>
</dbReference>
<reference evidence="2 3" key="1">
    <citation type="submission" date="2017-10" db="EMBL/GenBank/DDBJ databases">
        <title>Frigbacter circumglobatus gen. nov. sp. nov., isolated from sediment cultured in situ.</title>
        <authorList>
            <person name="Zhao Z."/>
        </authorList>
    </citation>
    <scope>NUCLEOTIDE SEQUENCE [LARGE SCALE GENOMIC DNA]</scope>
    <source>
        <strain evidence="2 3">ZYL</strain>
    </source>
</reference>
<dbReference type="EMBL" id="PDEM01000023">
    <property type="protein sequence ID" value="PHZ84662.1"/>
    <property type="molecule type" value="Genomic_DNA"/>
</dbReference>
<evidence type="ECO:0000313" key="2">
    <source>
        <dbReference type="EMBL" id="PHZ84662.1"/>
    </source>
</evidence>
<dbReference type="InParanoid" id="A0A2G4YQR3"/>
<dbReference type="PROSITE" id="PS51365">
    <property type="entry name" value="RENAL_DIPEPTIDASE_2"/>
    <property type="match status" value="1"/>
</dbReference>
<feature type="chain" id="PRO_5013754246" evidence="1">
    <location>
        <begin position="23"/>
        <end position="405"/>
    </location>
</feature>
<dbReference type="SUPFAM" id="SSF51556">
    <property type="entry name" value="Metallo-dependent hydrolases"/>
    <property type="match status" value="1"/>
</dbReference>
<dbReference type="Proteomes" id="UP000229730">
    <property type="component" value="Unassembled WGS sequence"/>
</dbReference>
<dbReference type="InterPro" id="IPR032466">
    <property type="entry name" value="Metal_Hydrolase"/>
</dbReference>
<comment type="caution">
    <text evidence="2">The sequence shown here is derived from an EMBL/GenBank/DDBJ whole genome shotgun (WGS) entry which is preliminary data.</text>
</comment>
<sequence length="405" mass="45078">MKNYTRALCSLLMIGTSVAAYAKTTDQLSIPEVLTMDTHVDIPYNFATPMVDAARDLHQQVSLDKMEAGGLNAAFFIVYVDQEYRNDWEYEAVKKASFMKFEAIHRMVRTYPERVGLALTADDVSKIAETGKRVALIGIENGFAIGKDINLLQRYYDLGARYITLIHNGHNDIGDSAQPLDHFGDAPEEHGGLSAYGREVIAKMNELGIMVDVSHAAKTTMMQAAKISKTPVIASHSGVRALVDHPRNMDDEQLLAMKKAGGVVQITAVDLFLQQRSAEYNAAVENIRQDLGLIDFHMERTASPELLALYHLRLKKEVDAKWRRASVKDLVDQIDYVVKLIGIDYVGIASDFDGGGGIEGWDDASETSNVTRELVARGYNEQDIAKIWGGNLLRVMRRVEQRDGR</sequence>
<feature type="signal peptide" evidence="1">
    <location>
        <begin position="1"/>
        <end position="22"/>
    </location>
</feature>
<keyword evidence="3" id="KW-1185">Reference proteome</keyword>
<dbReference type="RefSeq" id="WP_099472873.1">
    <property type="nucleotide sequence ID" value="NZ_CP041025.1"/>
</dbReference>
<keyword evidence="1" id="KW-0732">Signal</keyword>
<name>A0A2G4YQR3_9PROT</name>
<dbReference type="Gene3D" id="3.20.20.140">
    <property type="entry name" value="Metal-dependent hydrolases"/>
    <property type="match status" value="1"/>
</dbReference>
<dbReference type="AlphaFoldDB" id="A0A2G4YQR3"/>
<dbReference type="GO" id="GO:0070573">
    <property type="term" value="F:metallodipeptidase activity"/>
    <property type="evidence" value="ECO:0007669"/>
    <property type="project" value="InterPro"/>
</dbReference>